<proteinExistence type="predicted"/>
<dbReference type="OrthoDB" id="1494556at2"/>
<dbReference type="Gene3D" id="1.10.10.10">
    <property type="entry name" value="Winged helix-like DNA-binding domain superfamily/Winged helix DNA-binding domain"/>
    <property type="match status" value="1"/>
</dbReference>
<dbReference type="EMBL" id="CP000159">
    <property type="protein sequence ID" value="ABC44277.1"/>
    <property type="molecule type" value="Genomic_DNA"/>
</dbReference>
<dbReference type="AlphaFoldDB" id="Q2S626"/>
<keyword evidence="2" id="KW-1185">Reference proteome</keyword>
<gene>
    <name evidence="1" type="ordered locus">SRU_0204</name>
</gene>
<dbReference type="PANTHER" id="PTHR34849">
    <property type="entry name" value="SSL5025 PROTEIN"/>
    <property type="match status" value="1"/>
</dbReference>
<dbReference type="STRING" id="309807.SRU_0204"/>
<dbReference type="InterPro" id="IPR036388">
    <property type="entry name" value="WH-like_DNA-bd_sf"/>
</dbReference>
<organism evidence="1 2">
    <name type="scientific">Salinibacter ruber (strain DSM 13855 / M31)</name>
    <dbReference type="NCBI Taxonomy" id="309807"/>
    <lineage>
        <taxon>Bacteria</taxon>
        <taxon>Pseudomonadati</taxon>
        <taxon>Rhodothermota</taxon>
        <taxon>Rhodothermia</taxon>
        <taxon>Rhodothermales</taxon>
        <taxon>Salinibacteraceae</taxon>
        <taxon>Salinibacter</taxon>
    </lineage>
</organism>
<protein>
    <recommendedName>
        <fullName evidence="3">DUF433 domain-containing protein</fullName>
    </recommendedName>
</protein>
<dbReference type="EnsemblBacteria" id="ABC44277">
    <property type="protein sequence ID" value="ABC44277"/>
    <property type="gene ID" value="SRU_0204"/>
</dbReference>
<accession>Q2S626</accession>
<sequence length="121" mass="13243">MDVASVSRRSTAPFSPTRKQKCRCINELIGLTASVGGEPRVAGHRITVQDIAVWHERMGWSVGEIASEYDLSLAAVHAASAYYFAYGERIDRSIEEGGALVEKMKEQMSSTGAEPLDKQPE</sequence>
<reference evidence="1 2" key="1">
    <citation type="journal article" date="2005" name="Proc. Natl. Acad. Sci. U.S.A.">
        <title>The genome of Salinibacter ruber: convergence and gene exchange among hyperhalophilic bacteria and archaea.</title>
        <authorList>
            <person name="Mongodin E.F."/>
            <person name="Nelson K.E."/>
            <person name="Daugherty S."/>
            <person name="Deboy R.T."/>
            <person name="Wister J."/>
            <person name="Khouri H."/>
            <person name="Weidman J."/>
            <person name="Walsh D.A."/>
            <person name="Papke R.T."/>
            <person name="Sanchez Perez G."/>
            <person name="Sharma A.K."/>
            <person name="Nesbo C.L."/>
            <person name="MacLeod D."/>
            <person name="Bapteste E."/>
            <person name="Doolittle W.F."/>
            <person name="Charlebois R.L."/>
            <person name="Legault B."/>
            <person name="Rodriguez-Valera F."/>
        </authorList>
    </citation>
    <scope>NUCLEOTIDE SEQUENCE [LARGE SCALE GENOMIC DNA]</scope>
    <source>
        <strain evidence="2">DSM 13855 / CECT 5946 / M31</strain>
    </source>
</reference>
<dbReference type="InterPro" id="IPR009057">
    <property type="entry name" value="Homeodomain-like_sf"/>
</dbReference>
<name>Q2S626_SALRD</name>
<dbReference type="Proteomes" id="UP000008674">
    <property type="component" value="Chromosome"/>
</dbReference>
<dbReference type="Pfam" id="PF04255">
    <property type="entry name" value="DUF433"/>
    <property type="match status" value="1"/>
</dbReference>
<evidence type="ECO:0008006" key="3">
    <source>
        <dbReference type="Google" id="ProtNLM"/>
    </source>
</evidence>
<dbReference type="InterPro" id="IPR007367">
    <property type="entry name" value="DUF433"/>
</dbReference>
<dbReference type="SUPFAM" id="SSF46689">
    <property type="entry name" value="Homeodomain-like"/>
    <property type="match status" value="1"/>
</dbReference>
<dbReference type="PANTHER" id="PTHR34849:SF1">
    <property type="entry name" value="SLR0770 PROTEIN"/>
    <property type="match status" value="1"/>
</dbReference>
<dbReference type="eggNOG" id="COG2442">
    <property type="taxonomic scope" value="Bacteria"/>
</dbReference>
<evidence type="ECO:0000313" key="2">
    <source>
        <dbReference type="Proteomes" id="UP000008674"/>
    </source>
</evidence>
<dbReference type="HOGENOM" id="CLU_126005_0_0_10"/>
<dbReference type="KEGG" id="sru:SRU_0204"/>
<evidence type="ECO:0000313" key="1">
    <source>
        <dbReference type="EMBL" id="ABC44277.1"/>
    </source>
</evidence>